<dbReference type="Proteomes" id="UP000248724">
    <property type="component" value="Unassembled WGS sequence"/>
</dbReference>
<keyword evidence="1" id="KW-1133">Transmembrane helix</keyword>
<evidence type="ECO:0000256" key="1">
    <source>
        <dbReference type="SAM" id="Phobius"/>
    </source>
</evidence>
<dbReference type="EMBL" id="QHBU01000086">
    <property type="protein sequence ID" value="PZR82007.1"/>
    <property type="molecule type" value="Genomic_DNA"/>
</dbReference>
<feature type="transmembrane region" description="Helical" evidence="1">
    <location>
        <begin position="27"/>
        <end position="46"/>
    </location>
</feature>
<evidence type="ECO:0000313" key="2">
    <source>
        <dbReference type="EMBL" id="PZR82007.1"/>
    </source>
</evidence>
<comment type="caution">
    <text evidence="2">The sequence shown here is derived from an EMBL/GenBank/DDBJ whole genome shotgun (WGS) entry which is preliminary data.</text>
</comment>
<name>A0A2W5ZDI6_9BACT</name>
<feature type="transmembrane region" description="Helical" evidence="1">
    <location>
        <begin position="52"/>
        <end position="74"/>
    </location>
</feature>
<sequence length="129" mass="14183">MATNKQQQFTGIVGADAARYNMRLVRLFPFLAFGTLFLGIPCYIWALLSHTTYAWIVFGAGVAAILYTFGYLGWLQRRIHTLSRAFFAEKYGLEMSVGANFLPEGMTKAVSRAKEKATGNQSGPTSASS</sequence>
<protein>
    <submittedName>
        <fullName evidence="2">Uncharacterized protein</fullName>
    </submittedName>
</protein>
<proteinExistence type="predicted"/>
<accession>A0A2W5ZDI6</accession>
<reference evidence="2 3" key="1">
    <citation type="journal article" date="2017" name="Nature">
        <title>Atmospheric trace gases support primary production in Antarctic desert surface soil.</title>
        <authorList>
            <person name="Ji M."/>
            <person name="Greening C."/>
            <person name="Vanwonterghem I."/>
            <person name="Carere C.R."/>
            <person name="Bay S.K."/>
            <person name="Steen J.A."/>
            <person name="Montgomery K."/>
            <person name="Lines T."/>
            <person name="Beardall J."/>
            <person name="van Dorst J."/>
            <person name="Snape I."/>
            <person name="Stott M.B."/>
            <person name="Hugenholtz P."/>
            <person name="Ferrari B.C."/>
        </authorList>
    </citation>
    <scope>NUCLEOTIDE SEQUENCE [LARGE SCALE GENOMIC DNA]</scope>
    <source>
        <strain evidence="2">RRmetagenome_bin12</strain>
    </source>
</reference>
<dbReference type="AlphaFoldDB" id="A0A2W5ZDI6"/>
<keyword evidence="1" id="KW-0472">Membrane</keyword>
<evidence type="ECO:0000313" key="3">
    <source>
        <dbReference type="Proteomes" id="UP000248724"/>
    </source>
</evidence>
<keyword evidence="1" id="KW-0812">Transmembrane</keyword>
<gene>
    <name evidence="2" type="ORF">DLM65_04910</name>
</gene>
<organism evidence="2 3">
    <name type="scientific">Candidatus Aeolococcus gillhamiae</name>
    <dbReference type="NCBI Taxonomy" id="3127015"/>
    <lineage>
        <taxon>Bacteria</taxon>
        <taxon>Bacillati</taxon>
        <taxon>Candidatus Dormiibacterota</taxon>
        <taxon>Candidatus Dormibacteria</taxon>
        <taxon>Candidatus Aeolococcales</taxon>
        <taxon>Candidatus Aeolococcaceae</taxon>
        <taxon>Candidatus Aeolococcus</taxon>
    </lineage>
</organism>